<comment type="catalytic activity">
    <reaction evidence="5">
        <text>(2R)-3-phosphoglycerate + GTP + H(+) = 3-[(R)-glyceryl]-diphospho-5'-guanosine + diphosphate</text>
        <dbReference type="Rhea" id="RHEA:63440"/>
        <dbReference type="ChEBI" id="CHEBI:15378"/>
        <dbReference type="ChEBI" id="CHEBI:33019"/>
        <dbReference type="ChEBI" id="CHEBI:37565"/>
        <dbReference type="ChEBI" id="CHEBI:58272"/>
        <dbReference type="ChEBI" id="CHEBI:147306"/>
        <dbReference type="EC" id="2.7.7.106"/>
    </reaction>
</comment>
<keyword evidence="2 5" id="KW-0548">Nucleotidyltransferase</keyword>
<dbReference type="GO" id="GO:0043814">
    <property type="term" value="F:phospholactate guanylyltransferase activity"/>
    <property type="evidence" value="ECO:0007669"/>
    <property type="project" value="InterPro"/>
</dbReference>
<dbReference type="GO" id="GO:0052645">
    <property type="term" value="P:F420-0 metabolic process"/>
    <property type="evidence" value="ECO:0007669"/>
    <property type="project" value="UniProtKB-UniRule"/>
</dbReference>
<dbReference type="Gene3D" id="3.90.550.10">
    <property type="entry name" value="Spore Coat Polysaccharide Biosynthesis Protein SpsA, Chain A"/>
    <property type="match status" value="1"/>
</dbReference>
<evidence type="ECO:0000256" key="1">
    <source>
        <dbReference type="ARBA" id="ARBA00022679"/>
    </source>
</evidence>
<protein>
    <recommendedName>
        <fullName evidence="5">3-phospho-D-glycerate guanylyltransferase</fullName>
        <shortName evidence="5">3PG guanylyltransferase</shortName>
        <ecNumber evidence="5">2.7.7.106</ecNumber>
    </recommendedName>
</protein>
<dbReference type="InterPro" id="IPR002835">
    <property type="entry name" value="CofC"/>
</dbReference>
<evidence type="ECO:0000256" key="2">
    <source>
        <dbReference type="ARBA" id="ARBA00022695"/>
    </source>
</evidence>
<dbReference type="HAMAP" id="MF_02114">
    <property type="entry name" value="CofC"/>
    <property type="match status" value="1"/>
</dbReference>
<evidence type="ECO:0000313" key="6">
    <source>
        <dbReference type="EMBL" id="SDT53893.1"/>
    </source>
</evidence>
<dbReference type="GO" id="GO:0005525">
    <property type="term" value="F:GTP binding"/>
    <property type="evidence" value="ECO:0007669"/>
    <property type="project" value="UniProtKB-KW"/>
</dbReference>
<proteinExistence type="inferred from homology"/>
<comment type="function">
    <text evidence="5">Guanylyltransferase that catalyzes the activation of (2R)-3-phosphoglycerate (3PG) as 3-[(R)-glyceryl]-diphospho-5'-guanosine, via the condensation of 3PG with GTP. It is involved in the biosynthesis of a derivative of the hydride carrier cofactor coenzyme F420, 3PG-F420.</text>
</comment>
<dbReference type="RefSeq" id="WP_167558971.1">
    <property type="nucleotide sequence ID" value="NZ_LT629750.1"/>
</dbReference>
<evidence type="ECO:0000256" key="3">
    <source>
        <dbReference type="ARBA" id="ARBA00022741"/>
    </source>
</evidence>
<sequence>MIILIPCKSLDQGKSRLSAALDVHARRALCEFFLCRTLAMVCTLVAPARIYVVTADPHVVEIAGRYGASVLADSSSDLNRALEEARAAIAARHPDMEGLLIMPIDLPLSTSNSLSSVVAEPGDIVIVPDESATGTNLLLLRHASARTFQFQFGPDSYDAHCSLANEAHLALRIVRDDSLSFDVDLPEHLWRWLHYSRADVDLPSDLT</sequence>
<evidence type="ECO:0000256" key="5">
    <source>
        <dbReference type="HAMAP-Rule" id="MF_02114"/>
    </source>
</evidence>
<accession>A0A1H2B6S6</accession>
<dbReference type="SUPFAM" id="SSF53448">
    <property type="entry name" value="Nucleotide-diphospho-sugar transferases"/>
    <property type="match status" value="1"/>
</dbReference>
<dbReference type="PANTHER" id="PTHR40392">
    <property type="entry name" value="2-PHOSPHO-L-LACTATE GUANYLYLTRANSFERASE"/>
    <property type="match status" value="1"/>
</dbReference>
<dbReference type="InterPro" id="IPR029044">
    <property type="entry name" value="Nucleotide-diphossugar_trans"/>
</dbReference>
<keyword evidence="7" id="KW-1185">Reference proteome</keyword>
<dbReference type="PANTHER" id="PTHR40392:SF1">
    <property type="entry name" value="2-PHOSPHO-L-LACTATE GUANYLYLTRANSFERASE"/>
    <property type="match status" value="1"/>
</dbReference>
<dbReference type="EMBL" id="LT629750">
    <property type="protein sequence ID" value="SDT53893.1"/>
    <property type="molecule type" value="Genomic_DNA"/>
</dbReference>
<dbReference type="EC" id="2.7.7.106" evidence="5"/>
<evidence type="ECO:0000256" key="4">
    <source>
        <dbReference type="ARBA" id="ARBA00023134"/>
    </source>
</evidence>
<dbReference type="AlphaFoldDB" id="A0A1H2B6S6"/>
<keyword evidence="1 5" id="KW-0808">Transferase</keyword>
<gene>
    <name evidence="5" type="primary">fbiD</name>
    <name evidence="6" type="ORF">SAMN05444158_6852</name>
</gene>
<comment type="similarity">
    <text evidence="5">Belongs to the CofC family.</text>
</comment>
<evidence type="ECO:0000313" key="7">
    <source>
        <dbReference type="Proteomes" id="UP000243904"/>
    </source>
</evidence>
<dbReference type="Pfam" id="PF01983">
    <property type="entry name" value="CofC"/>
    <property type="match status" value="1"/>
</dbReference>
<keyword evidence="3 5" id="KW-0547">Nucleotide-binding</keyword>
<name>A0A1H2B6S6_9BRAD</name>
<dbReference type="UniPathway" id="UPA00071"/>
<dbReference type="NCBIfam" id="TIGR03552">
    <property type="entry name" value="F420_cofC"/>
    <property type="match status" value="1"/>
</dbReference>
<keyword evidence="4 5" id="KW-0342">GTP-binding</keyword>
<reference evidence="7" key="1">
    <citation type="submission" date="2016-10" db="EMBL/GenBank/DDBJ databases">
        <authorList>
            <person name="Varghese N."/>
            <person name="Submissions S."/>
        </authorList>
    </citation>
    <scope>NUCLEOTIDE SEQUENCE [LARGE SCALE GENOMIC DNA]</scope>
    <source>
        <strain evidence="7">GAS369</strain>
    </source>
</reference>
<comment type="pathway">
    <text evidence="5">Cofactor biosynthesis; coenzyme F420 biosynthesis.</text>
</comment>
<dbReference type="Proteomes" id="UP000243904">
    <property type="component" value="Chromosome I"/>
</dbReference>
<organism evidence="6 7">
    <name type="scientific">Bradyrhizobium canariense</name>
    <dbReference type="NCBI Taxonomy" id="255045"/>
    <lineage>
        <taxon>Bacteria</taxon>
        <taxon>Pseudomonadati</taxon>
        <taxon>Pseudomonadota</taxon>
        <taxon>Alphaproteobacteria</taxon>
        <taxon>Hyphomicrobiales</taxon>
        <taxon>Nitrobacteraceae</taxon>
        <taxon>Bradyrhizobium</taxon>
    </lineage>
</organism>